<organism evidence="2 3">
    <name type="scientific">Micromonospora echinospora</name>
    <name type="common">Micromonospora purpurea</name>
    <dbReference type="NCBI Taxonomy" id="1877"/>
    <lineage>
        <taxon>Bacteria</taxon>
        <taxon>Bacillati</taxon>
        <taxon>Actinomycetota</taxon>
        <taxon>Actinomycetes</taxon>
        <taxon>Micromonosporales</taxon>
        <taxon>Micromonosporaceae</taxon>
        <taxon>Micromonospora</taxon>
    </lineage>
</organism>
<dbReference type="InterPro" id="IPR000182">
    <property type="entry name" value="GNAT_dom"/>
</dbReference>
<gene>
    <name evidence="2" type="ORF">GA0070618_1699</name>
</gene>
<reference evidence="3" key="1">
    <citation type="submission" date="2016-06" db="EMBL/GenBank/DDBJ databases">
        <authorList>
            <person name="Varghese N."/>
            <person name="Submissions Spin"/>
        </authorList>
    </citation>
    <scope>NUCLEOTIDE SEQUENCE [LARGE SCALE GENOMIC DNA]</scope>
    <source>
        <strain evidence="3">DSM 43816</strain>
    </source>
</reference>
<dbReference type="GO" id="GO:0034069">
    <property type="term" value="F:aminoglycoside N-acetyltransferase activity"/>
    <property type="evidence" value="ECO:0007669"/>
    <property type="project" value="TreeGrafter"/>
</dbReference>
<dbReference type="InterPro" id="IPR041380">
    <property type="entry name" value="Acetyltransf_17"/>
</dbReference>
<name>A0A1C4VYF5_MICEC</name>
<dbReference type="CDD" id="cd04301">
    <property type="entry name" value="NAT_SF"/>
    <property type="match status" value="1"/>
</dbReference>
<dbReference type="Proteomes" id="UP000198253">
    <property type="component" value="Chromosome I"/>
</dbReference>
<dbReference type="SUPFAM" id="SSF55729">
    <property type="entry name" value="Acyl-CoA N-acyltransferases (Nat)"/>
    <property type="match status" value="1"/>
</dbReference>
<dbReference type="PANTHER" id="PTHR37817:SF1">
    <property type="entry name" value="N-ACETYLTRANSFERASE EIS"/>
    <property type="match status" value="1"/>
</dbReference>
<sequence>MSIRRLTPGERLTTSFPLQAYSFDETPRPADEAESMRDWLPYQEGNRTLVAEADGTAVACASAIPMRQNLRGAVLPMAGVAGLASHPLARRQGHVRDLMHQLLDEMLDEGHVLSALYPFRPSFYERFGYVGLPAPRTATFPPDDLAALLRVKLPGELVWQRTGAGYDEYAAFHDRCLVQRHGFAVLPEYRRIRVRDDDNRWLVTARVDGVTEGLLTYRIDGYGGTLEGGHLLATSPLARALLLQFLARHVDQVERVSVVVAPDDLPELWATDLGVVCETRVTRPDESAPMARVLSMDALAGLPADAGCCRVELTGDRWLAGTYLLDGTTGQLEIRSRASVGAVDPPSATLTAAGLSALAYGALDPAEVVVRGLGDVPTDAMLELRRLFPRELPYLCASF</sequence>
<feature type="domain" description="N-acetyltransferase" evidence="1">
    <location>
        <begin position="1"/>
        <end position="154"/>
    </location>
</feature>
<proteinExistence type="predicted"/>
<dbReference type="OrthoDB" id="9768284at2"/>
<accession>A0A1C4VYF5</accession>
<evidence type="ECO:0000259" key="1">
    <source>
        <dbReference type="PROSITE" id="PS51186"/>
    </source>
</evidence>
<keyword evidence="3" id="KW-1185">Reference proteome</keyword>
<dbReference type="PROSITE" id="PS51186">
    <property type="entry name" value="GNAT"/>
    <property type="match status" value="1"/>
</dbReference>
<keyword evidence="2" id="KW-0808">Transferase</keyword>
<evidence type="ECO:0000313" key="2">
    <source>
        <dbReference type="EMBL" id="SCE88978.1"/>
    </source>
</evidence>
<dbReference type="InterPro" id="IPR051554">
    <property type="entry name" value="Acetyltransferase_Eis"/>
</dbReference>
<dbReference type="GO" id="GO:0030649">
    <property type="term" value="P:aminoglycoside antibiotic catabolic process"/>
    <property type="evidence" value="ECO:0007669"/>
    <property type="project" value="TreeGrafter"/>
</dbReference>
<dbReference type="AlphaFoldDB" id="A0A1C4VYF5"/>
<dbReference type="Pfam" id="PF17668">
    <property type="entry name" value="Acetyltransf_17"/>
    <property type="match status" value="1"/>
</dbReference>
<evidence type="ECO:0000313" key="3">
    <source>
        <dbReference type="Proteomes" id="UP000198253"/>
    </source>
</evidence>
<dbReference type="InParanoid" id="A0A1C4VYF5"/>
<dbReference type="RefSeq" id="WP_088981152.1">
    <property type="nucleotide sequence ID" value="NZ_LT607413.1"/>
</dbReference>
<dbReference type="Pfam" id="PF13527">
    <property type="entry name" value="Acetyltransf_9"/>
    <property type="match status" value="1"/>
</dbReference>
<dbReference type="PANTHER" id="PTHR37817">
    <property type="entry name" value="N-ACETYLTRANSFERASE EIS"/>
    <property type="match status" value="1"/>
</dbReference>
<dbReference type="Gene3D" id="3.40.630.30">
    <property type="match status" value="2"/>
</dbReference>
<dbReference type="InterPro" id="IPR016181">
    <property type="entry name" value="Acyl_CoA_acyltransferase"/>
</dbReference>
<protein>
    <submittedName>
        <fullName evidence="2">Predicted acetyltransferase</fullName>
    </submittedName>
</protein>
<dbReference type="EMBL" id="LT607413">
    <property type="protein sequence ID" value="SCE88978.1"/>
    <property type="molecule type" value="Genomic_DNA"/>
</dbReference>